<comment type="similarity">
    <text evidence="2 8">Belongs to the PanB family.</text>
</comment>
<comment type="cofactor">
    <cofactor evidence="8 11">
        <name>Mg(2+)</name>
        <dbReference type="ChEBI" id="CHEBI:18420"/>
    </cofactor>
    <text evidence="8 11">Binds 1 Mg(2+) ion per subunit.</text>
</comment>
<dbReference type="GO" id="GO:0003864">
    <property type="term" value="F:3-methyl-2-oxobutanoate hydroxymethyltransferase activity"/>
    <property type="evidence" value="ECO:0007669"/>
    <property type="project" value="UniProtKB-UniRule"/>
</dbReference>
<keyword evidence="12" id="KW-0489">Methyltransferase</keyword>
<dbReference type="NCBIfam" id="NF001452">
    <property type="entry name" value="PRK00311.1"/>
    <property type="match status" value="1"/>
</dbReference>
<accession>A0A5Q2Q8N2</accession>
<dbReference type="AlphaFoldDB" id="A0A5Q2Q8N2"/>
<keyword evidence="13" id="KW-1185">Reference proteome</keyword>
<evidence type="ECO:0000256" key="7">
    <source>
        <dbReference type="ARBA" id="ARBA00056497"/>
    </source>
</evidence>
<keyword evidence="4 8" id="KW-0566">Pantothenate biosynthesis</keyword>
<comment type="function">
    <text evidence="7 8">Catalyzes the reversible reaction in which hydroxymethyl group from 5,10-methylenetetrahydrofolate is transferred onto alpha-ketoisovalerate to form ketopantoate.</text>
</comment>
<dbReference type="CDD" id="cd06557">
    <property type="entry name" value="KPHMT-like"/>
    <property type="match status" value="1"/>
</dbReference>
<gene>
    <name evidence="8 12" type="primary">panB</name>
    <name evidence="12" type="ORF">GH975_11040</name>
</gene>
<dbReference type="RefSeq" id="WP_153714572.1">
    <property type="nucleotide sequence ID" value="NZ_CP045871.1"/>
</dbReference>
<reference evidence="12 13" key="1">
    <citation type="submission" date="2019-11" db="EMBL/GenBank/DDBJ databases">
        <authorList>
            <person name="Khan S.A."/>
            <person name="Jeon C.O."/>
            <person name="Chun B.H."/>
        </authorList>
    </citation>
    <scope>NUCLEOTIDE SEQUENCE [LARGE SCALE GENOMIC DNA]</scope>
    <source>
        <strain evidence="12 13">IMCC 1097</strain>
    </source>
</reference>
<keyword evidence="8 11" id="KW-0460">Magnesium</keyword>
<evidence type="ECO:0000256" key="3">
    <source>
        <dbReference type="ARBA" id="ARBA00011424"/>
    </source>
</evidence>
<dbReference type="PANTHER" id="PTHR20881">
    <property type="entry name" value="3-METHYL-2-OXOBUTANOATE HYDROXYMETHYLTRANSFERASE"/>
    <property type="match status" value="1"/>
</dbReference>
<feature type="active site" description="Proton acceptor" evidence="8 9">
    <location>
        <position position="180"/>
    </location>
</feature>
<evidence type="ECO:0000256" key="10">
    <source>
        <dbReference type="PIRSR" id="PIRSR000388-2"/>
    </source>
</evidence>
<evidence type="ECO:0000256" key="11">
    <source>
        <dbReference type="PIRSR" id="PIRSR000388-3"/>
    </source>
</evidence>
<dbReference type="Proteomes" id="UP000388235">
    <property type="component" value="Chromosome"/>
</dbReference>
<dbReference type="SUPFAM" id="SSF51621">
    <property type="entry name" value="Phosphoenolpyruvate/pyruvate domain"/>
    <property type="match status" value="1"/>
</dbReference>
<dbReference type="Gene3D" id="3.20.20.60">
    <property type="entry name" value="Phosphoenolpyruvate-binding domains"/>
    <property type="match status" value="1"/>
</dbReference>
<evidence type="ECO:0000256" key="6">
    <source>
        <dbReference type="ARBA" id="ARBA00022723"/>
    </source>
</evidence>
<dbReference type="HAMAP" id="MF_00156">
    <property type="entry name" value="PanB"/>
    <property type="match status" value="1"/>
</dbReference>
<protein>
    <recommendedName>
        <fullName evidence="8">3-methyl-2-oxobutanoate hydroxymethyltransferase</fullName>
        <ecNumber evidence="8">2.1.2.11</ecNumber>
    </recommendedName>
    <alternativeName>
        <fullName evidence="8">Ketopantoate hydroxymethyltransferase</fullName>
        <shortName evidence="8">KPHMT</shortName>
    </alternativeName>
</protein>
<keyword evidence="8" id="KW-0963">Cytoplasm</keyword>
<organism evidence="12 13">
    <name type="scientific">Litorivicinus lipolyticus</name>
    <dbReference type="NCBI Taxonomy" id="418701"/>
    <lineage>
        <taxon>Bacteria</taxon>
        <taxon>Pseudomonadati</taxon>
        <taxon>Pseudomonadota</taxon>
        <taxon>Gammaproteobacteria</taxon>
        <taxon>Oceanospirillales</taxon>
        <taxon>Litorivicinaceae</taxon>
        <taxon>Litorivicinus</taxon>
    </lineage>
</organism>
<feature type="binding site" evidence="8 10">
    <location>
        <position position="83"/>
    </location>
    <ligand>
        <name>3-methyl-2-oxobutanoate</name>
        <dbReference type="ChEBI" id="CHEBI:11851"/>
    </ligand>
</feature>
<comment type="catalytic activity">
    <reaction evidence="8">
        <text>(6R)-5,10-methylene-5,6,7,8-tetrahydrofolate + 3-methyl-2-oxobutanoate + H2O = 2-dehydropantoate + (6S)-5,6,7,8-tetrahydrofolate</text>
        <dbReference type="Rhea" id="RHEA:11824"/>
        <dbReference type="ChEBI" id="CHEBI:11561"/>
        <dbReference type="ChEBI" id="CHEBI:11851"/>
        <dbReference type="ChEBI" id="CHEBI:15377"/>
        <dbReference type="ChEBI" id="CHEBI:15636"/>
        <dbReference type="ChEBI" id="CHEBI:57453"/>
        <dbReference type="EC" id="2.1.2.11"/>
    </reaction>
</comment>
<dbReference type="GO" id="GO:0015940">
    <property type="term" value="P:pantothenate biosynthetic process"/>
    <property type="evidence" value="ECO:0007669"/>
    <property type="project" value="UniProtKB-UniRule"/>
</dbReference>
<dbReference type="GO" id="GO:0005737">
    <property type="term" value="C:cytoplasm"/>
    <property type="evidence" value="ECO:0007669"/>
    <property type="project" value="UniProtKB-SubCell"/>
</dbReference>
<feature type="binding site" evidence="8 11">
    <location>
        <position position="83"/>
    </location>
    <ligand>
        <name>Mg(2+)</name>
        <dbReference type="ChEBI" id="CHEBI:18420"/>
    </ligand>
</feature>
<evidence type="ECO:0000256" key="8">
    <source>
        <dbReference type="HAMAP-Rule" id="MF_00156"/>
    </source>
</evidence>
<evidence type="ECO:0000256" key="9">
    <source>
        <dbReference type="PIRSR" id="PIRSR000388-1"/>
    </source>
</evidence>
<evidence type="ECO:0000256" key="5">
    <source>
        <dbReference type="ARBA" id="ARBA00022679"/>
    </source>
</evidence>
<evidence type="ECO:0000256" key="1">
    <source>
        <dbReference type="ARBA" id="ARBA00005033"/>
    </source>
</evidence>
<keyword evidence="5 8" id="KW-0808">Transferase</keyword>
<feature type="binding site" evidence="8 11">
    <location>
        <position position="44"/>
    </location>
    <ligand>
        <name>Mg(2+)</name>
        <dbReference type="ChEBI" id="CHEBI:18420"/>
    </ligand>
</feature>
<keyword evidence="6 8" id="KW-0479">Metal-binding</keyword>
<evidence type="ECO:0000256" key="4">
    <source>
        <dbReference type="ARBA" id="ARBA00022655"/>
    </source>
</evidence>
<evidence type="ECO:0000313" key="13">
    <source>
        <dbReference type="Proteomes" id="UP000388235"/>
    </source>
</evidence>
<dbReference type="EC" id="2.1.2.11" evidence="8"/>
<dbReference type="KEGG" id="llp:GH975_11040"/>
<dbReference type="InterPro" id="IPR040442">
    <property type="entry name" value="Pyrv_kinase-like_dom_sf"/>
</dbReference>
<dbReference type="GO" id="GO:0032259">
    <property type="term" value="P:methylation"/>
    <property type="evidence" value="ECO:0007669"/>
    <property type="project" value="UniProtKB-KW"/>
</dbReference>
<sequence>MKRTTIATLRALKGAEKFSCVTAYDATFGHWVSESDVQVILVGDSLGMVLQGRDSTVAVTLDEMAYHTQCVARGNHSCLLMSDVPFMQAATVERALAAAEVLMQAGAEMVKIEGDERLVPVINALNAAGVPVCVHLGLTPQFVHRFGGYKVQGRDQATRTATLSAARALTEAGADLVLLECVPSDLAKQVTEAIDVPVIGIGAGADTDGQILVLHDMLGFNPHRLARFVKVYPGAPLAALNAYADDVARGNFPAPEHQFLD</sequence>
<feature type="binding site" evidence="8 11">
    <location>
        <position position="113"/>
    </location>
    <ligand>
        <name>Mg(2+)</name>
        <dbReference type="ChEBI" id="CHEBI:18420"/>
    </ligand>
</feature>
<dbReference type="PIRSF" id="PIRSF000388">
    <property type="entry name" value="Pantoate_hydroxy_MeTrfase"/>
    <property type="match status" value="1"/>
</dbReference>
<dbReference type="FunFam" id="3.20.20.60:FF:000003">
    <property type="entry name" value="3-methyl-2-oxobutanoate hydroxymethyltransferase"/>
    <property type="match status" value="1"/>
</dbReference>
<dbReference type="UniPathway" id="UPA00028">
    <property type="reaction ID" value="UER00003"/>
</dbReference>
<dbReference type="InterPro" id="IPR003700">
    <property type="entry name" value="Pantoate_hydroxy_MeTrfase"/>
</dbReference>
<dbReference type="PANTHER" id="PTHR20881:SF0">
    <property type="entry name" value="3-METHYL-2-OXOBUTANOATE HYDROXYMETHYLTRANSFERASE"/>
    <property type="match status" value="1"/>
</dbReference>
<dbReference type="NCBIfam" id="TIGR00222">
    <property type="entry name" value="panB"/>
    <property type="match status" value="1"/>
</dbReference>
<proteinExistence type="inferred from homology"/>
<comment type="subcellular location">
    <subcellularLocation>
        <location evidence="8">Cytoplasm</location>
    </subcellularLocation>
</comment>
<comment type="pathway">
    <text evidence="1 8">Cofactor biosynthesis; (R)-pantothenate biosynthesis; (R)-pantoate from 3-methyl-2-oxobutanoate: step 1/2.</text>
</comment>
<dbReference type="EMBL" id="CP045871">
    <property type="protein sequence ID" value="QGG81069.1"/>
    <property type="molecule type" value="Genomic_DNA"/>
</dbReference>
<dbReference type="InterPro" id="IPR015813">
    <property type="entry name" value="Pyrv/PenolPyrv_kinase-like_dom"/>
</dbReference>
<dbReference type="GO" id="GO:0000287">
    <property type="term" value="F:magnesium ion binding"/>
    <property type="evidence" value="ECO:0007669"/>
    <property type="project" value="TreeGrafter"/>
</dbReference>
<feature type="binding site" evidence="8 10">
    <location>
        <begin position="44"/>
        <end position="45"/>
    </location>
    <ligand>
        <name>3-methyl-2-oxobutanoate</name>
        <dbReference type="ChEBI" id="CHEBI:11851"/>
    </ligand>
</feature>
<dbReference type="OrthoDB" id="9781789at2"/>
<dbReference type="GO" id="GO:0008168">
    <property type="term" value="F:methyltransferase activity"/>
    <property type="evidence" value="ECO:0007669"/>
    <property type="project" value="UniProtKB-KW"/>
</dbReference>
<evidence type="ECO:0000256" key="2">
    <source>
        <dbReference type="ARBA" id="ARBA00008676"/>
    </source>
</evidence>
<comment type="subunit">
    <text evidence="3 8">Homodecamer; pentamer of dimers.</text>
</comment>
<dbReference type="Pfam" id="PF02548">
    <property type="entry name" value="Pantoate_transf"/>
    <property type="match status" value="1"/>
</dbReference>
<name>A0A5Q2Q8N2_9GAMM</name>
<evidence type="ECO:0000313" key="12">
    <source>
        <dbReference type="EMBL" id="QGG81069.1"/>
    </source>
</evidence>
<feature type="binding site" evidence="8 10">
    <location>
        <position position="111"/>
    </location>
    <ligand>
        <name>3-methyl-2-oxobutanoate</name>
        <dbReference type="ChEBI" id="CHEBI:11851"/>
    </ligand>
</feature>